<reference evidence="6 7" key="1">
    <citation type="journal article" date="2009" name="J. Bacteriol.">
        <title>Complete genome sequence of Robiginitalea biformata HTCC2501.</title>
        <authorList>
            <person name="Oh H.M."/>
            <person name="Giovannoni S.J."/>
            <person name="Lee K."/>
            <person name="Ferriera S."/>
            <person name="Johnson J."/>
            <person name="Cho J.C."/>
        </authorList>
    </citation>
    <scope>NUCLEOTIDE SEQUENCE [LARGE SCALE GENOMIC DNA]</scope>
    <source>
        <strain evidence="7">ATCC BAA-864 / HTCC2501 / KCTC 12146</strain>
    </source>
</reference>
<dbReference type="GO" id="GO:0009055">
    <property type="term" value="F:electron transfer activity"/>
    <property type="evidence" value="ECO:0007669"/>
    <property type="project" value="InterPro"/>
</dbReference>
<dbReference type="Gene3D" id="1.10.760.10">
    <property type="entry name" value="Cytochrome c-like domain"/>
    <property type="match status" value="1"/>
</dbReference>
<keyword evidence="7" id="KW-1185">Reference proteome</keyword>
<dbReference type="InterPro" id="IPR055557">
    <property type="entry name" value="DUF7133"/>
</dbReference>
<protein>
    <recommendedName>
        <fullName evidence="5">Cytochrome c domain-containing protein</fullName>
    </recommendedName>
</protein>
<dbReference type="InterPro" id="IPR011989">
    <property type="entry name" value="ARM-like"/>
</dbReference>
<evidence type="ECO:0000256" key="2">
    <source>
        <dbReference type="ARBA" id="ARBA00022723"/>
    </source>
</evidence>
<dbReference type="NCBIfam" id="TIGR02603">
    <property type="entry name" value="CxxCH_TIGR02603"/>
    <property type="match status" value="1"/>
</dbReference>
<evidence type="ECO:0000256" key="4">
    <source>
        <dbReference type="PROSITE-ProRule" id="PRU00433"/>
    </source>
</evidence>
<evidence type="ECO:0000259" key="5">
    <source>
        <dbReference type="PROSITE" id="PS51007"/>
    </source>
</evidence>
<name>A4CNC1_ROBBH</name>
<sequence>MISLFREFAPLQFACARRRVLGAWILAGVLQVSCDFGRDIPVEEAVVRSQGDQVAEALAESGRAAVAAKVAEGLELSLWATDSLAPDPVAMDIDDRGRVYLTRTSRQKNSEFDIRGHRDWIERSISLQSVEDRRAFLRAEFAPERSEENSWLKDLNNDTIHDWRDLTVEQEEIWRLEDTTGNGTADISTRILHDFNEEVTDVAGALLVDGEEVYVGVAPDMWRLTDENGDEVLDTRESLAHGFQVHIGFGGHGMSGAVIGPDGKLYWGIGDIGASITAKDGSKHHYPNQGVIVRCNRDGSDFEVFARGLRNTHEFVFDAYGNLITSDNDGDHQGESERLVYLVDGSDSGWRTNWQFGKYTDPKNNTYKVWMDEKLYLPRWEGQAAYILPPIQNFHNGPTGMQFNPGTALGSKWRDKFFLVEFIGDPARSHIWAFDLEPDGAGFRLKSEQDVLSGILPTGIRFGPDGALYLADWINGWNTKDAGRVWKLDVKASENDLAAQRAETQNLMVMDYPKASEDSLSVLLGHADMRIRKKAQFELADRGRSGFRTFRDALADSANQFRRIHAIWGLGQLAARDDDRAEPLLELLGDTDPEIIAQAAKVLGDIRYEEAGEVLVPLLKDSVPRVRFFAAQALGRIGHKPAIEPLLEFLAENDDRDVYLRHAGVLALARIGQAEPLLELAGHQDPTLRLAAVLALRRMQHPGIARFLEDSDEYILAEAARAIHDDWSIEEALPDLAALLDREGLQSEPLLRRAISAAQRTGDTTDLDRLIRFARRDGVAPVLRGEALAAVGTWAHPSVLDRVDGRLRGEVKRDSLLVISRIEKELPTFLANDDPQLLIGVTQVLSNLGISSYNQRLKSLYDRHGNPGVRTAVLQALGSVGDPEMGSYLKKGMRDAEAGVRTTAIALLPLLDLPRNELPDIVWPIFRSGTIREQQTILGSLAEMPIGKSGPVLENLVAQAAADRLDAGVILDLIEAVESTGSEPLVASLENLKRQGYSSDAYRATLEGGSWWAGRTVFTSNPAAQCVRCHAVDGAGGQVGPPLDNIGAILTREQILESLIEPGKRIAPGYGSVSLTLTDGQNITGLLLEEHSDHLLLRGAEPEPIEIPLARISRRTNLPSSMPPMGRVISKRELRDLIEYLASLKENRSGT</sequence>
<dbReference type="InterPro" id="IPR004155">
    <property type="entry name" value="PBS_lyase_HEAT"/>
</dbReference>
<dbReference type="PROSITE" id="PS51007">
    <property type="entry name" value="CYTC"/>
    <property type="match status" value="1"/>
</dbReference>
<dbReference type="RefSeq" id="WP_015754483.1">
    <property type="nucleotide sequence ID" value="NC_013222.1"/>
</dbReference>
<organism evidence="6 7">
    <name type="scientific">Robiginitalea biformata (strain ATCC BAA-864 / DSM 15991 / KCTC 12146 / HTCC2501)</name>
    <dbReference type="NCBI Taxonomy" id="313596"/>
    <lineage>
        <taxon>Bacteria</taxon>
        <taxon>Pseudomonadati</taxon>
        <taxon>Bacteroidota</taxon>
        <taxon>Flavobacteriia</taxon>
        <taxon>Flavobacteriales</taxon>
        <taxon>Flavobacteriaceae</taxon>
        <taxon>Robiginitalea</taxon>
    </lineage>
</organism>
<dbReference type="InterPro" id="IPR013427">
    <property type="entry name" value="Haem-bd_dom_put"/>
</dbReference>
<dbReference type="SMART" id="SM00567">
    <property type="entry name" value="EZ_HEAT"/>
    <property type="match status" value="7"/>
</dbReference>
<dbReference type="Gene3D" id="1.25.10.10">
    <property type="entry name" value="Leucine-rich Repeat Variant"/>
    <property type="match status" value="2"/>
</dbReference>
<dbReference type="Pfam" id="PF13646">
    <property type="entry name" value="HEAT_2"/>
    <property type="match status" value="2"/>
</dbReference>
<dbReference type="Pfam" id="PF23500">
    <property type="entry name" value="DUF7133"/>
    <property type="match status" value="1"/>
</dbReference>
<keyword evidence="1 4" id="KW-0349">Heme</keyword>
<proteinExistence type="predicted"/>
<dbReference type="SUPFAM" id="SSF50952">
    <property type="entry name" value="Soluble quinoprotein glucose dehydrogenase"/>
    <property type="match status" value="1"/>
</dbReference>
<dbReference type="SUPFAM" id="SSF46626">
    <property type="entry name" value="Cytochrome c"/>
    <property type="match status" value="1"/>
</dbReference>
<keyword evidence="2 4" id="KW-0479">Metal-binding</keyword>
<dbReference type="EMBL" id="CP001712">
    <property type="protein sequence ID" value="EAR15163.1"/>
    <property type="molecule type" value="Genomic_DNA"/>
</dbReference>
<dbReference type="GO" id="GO:0046872">
    <property type="term" value="F:metal ion binding"/>
    <property type="evidence" value="ECO:0007669"/>
    <property type="project" value="UniProtKB-KW"/>
</dbReference>
<dbReference type="InterPro" id="IPR009056">
    <property type="entry name" value="Cyt_c-like_dom"/>
</dbReference>
<dbReference type="AlphaFoldDB" id="A4CNC1"/>
<evidence type="ECO:0000313" key="6">
    <source>
        <dbReference type="EMBL" id="EAR15163.1"/>
    </source>
</evidence>
<evidence type="ECO:0000256" key="3">
    <source>
        <dbReference type="ARBA" id="ARBA00023004"/>
    </source>
</evidence>
<dbReference type="OrthoDB" id="9808161at2"/>
<dbReference type="InterPro" id="IPR016024">
    <property type="entry name" value="ARM-type_fold"/>
</dbReference>
<dbReference type="GO" id="GO:0020037">
    <property type="term" value="F:heme binding"/>
    <property type="evidence" value="ECO:0007669"/>
    <property type="project" value="InterPro"/>
</dbReference>
<evidence type="ECO:0000256" key="1">
    <source>
        <dbReference type="ARBA" id="ARBA00022617"/>
    </source>
</evidence>
<dbReference type="PANTHER" id="PTHR33546:SF1">
    <property type="entry name" value="LARGE, MULTIFUNCTIONAL SECRETED PROTEIN"/>
    <property type="match status" value="1"/>
</dbReference>
<dbReference type="eggNOG" id="COG1413">
    <property type="taxonomic scope" value="Bacteria"/>
</dbReference>
<dbReference type="PANTHER" id="PTHR33546">
    <property type="entry name" value="LARGE, MULTIFUNCTIONAL SECRETED PROTEIN-RELATED"/>
    <property type="match status" value="1"/>
</dbReference>
<dbReference type="eggNOG" id="COG2133">
    <property type="taxonomic scope" value="Bacteria"/>
</dbReference>
<dbReference type="eggNOG" id="COG2010">
    <property type="taxonomic scope" value="Bacteria"/>
</dbReference>
<dbReference type="InterPro" id="IPR036909">
    <property type="entry name" value="Cyt_c-like_dom_sf"/>
</dbReference>
<evidence type="ECO:0000313" key="7">
    <source>
        <dbReference type="Proteomes" id="UP000009049"/>
    </source>
</evidence>
<gene>
    <name evidence="6" type="ordered locus">RB2501_12572</name>
</gene>
<dbReference type="Proteomes" id="UP000009049">
    <property type="component" value="Chromosome"/>
</dbReference>
<feature type="domain" description="Cytochrome c" evidence="5">
    <location>
        <begin position="1009"/>
        <end position="1145"/>
    </location>
</feature>
<dbReference type="HOGENOM" id="CLU_004500_0_0_10"/>
<dbReference type="SUPFAM" id="SSF48371">
    <property type="entry name" value="ARM repeat"/>
    <property type="match status" value="1"/>
</dbReference>
<dbReference type="KEGG" id="rbi:RB2501_12572"/>
<keyword evidence="3 4" id="KW-0408">Iron</keyword>
<dbReference type="InterPro" id="IPR011042">
    <property type="entry name" value="6-blade_b-propeller_TolB-like"/>
</dbReference>
<dbReference type="Gene3D" id="2.120.10.30">
    <property type="entry name" value="TolB, C-terminal domain"/>
    <property type="match status" value="1"/>
</dbReference>
<dbReference type="Pfam" id="PF00034">
    <property type="entry name" value="Cytochrom_C"/>
    <property type="match status" value="1"/>
</dbReference>
<dbReference type="STRING" id="313596.RB2501_12572"/>
<accession>A4CNC1</accession>
<dbReference type="InterPro" id="IPR011041">
    <property type="entry name" value="Quinoprot_gluc/sorb_DH_b-prop"/>
</dbReference>